<feature type="region of interest" description="Disordered" evidence="4">
    <location>
        <begin position="45"/>
        <end position="65"/>
    </location>
</feature>
<dbReference type="GeneID" id="54278954"/>
<sequence>MGAILGRALLQDRKLLLALSASVVITIVLSTSLWFTNNDKASSQWLPKVPHSPSQTSSLFSPPSEDPENPYLVKLDYLSIQPNVSDTIRFYWNMPYAASAYGENRFRGPQPPPKMKGTLGWSGELGMCPRIQKIDPTLRNRNDIANETVPGIETKFTEDCLSLNVFTPIDAKVGDELPVLVNIPGGGFHLPGRSNCGEMVEKSRRDKDNDKGIICVTMYYRNGIYGFLSGDEIEEHGDLNMGLRDQRASLEWVQKYIRYFGGNPDNVVIMGTSAGGASVLMQLAANGGDHSWPTPGSGSKQLFHGIIAQSPAAPTFFTREQGNLFWDNVANGLNCTDKSIDCVRNASVGDLYYENYPMAFEGRKTPPRWMWAPTTEKEGGLWTEPSIHAILNGRYARVPSIIGFTTNEGSDQTKKDTDTEADMRTYIQDHYPLLTDSDLDAIVATYTNDKHWPDSGRYWDAVAKAQGDLRYICPAMLASNAIAQNNPPDVPAWQYQWDVTAKHDDSNGYGTKHAGTVGNVMARRDNDISRYFISFIKHLDPNPGRNTRSPKWNPLDMKDPKRLFFTNRRSEDKKMYIEMQEPDAARRERCELVRRLMPRLQQAPLGSPSASASPSS</sequence>
<dbReference type="RefSeq" id="XP_033383626.1">
    <property type="nucleotide sequence ID" value="XM_033521557.1"/>
</dbReference>
<evidence type="ECO:0000256" key="3">
    <source>
        <dbReference type="RuleBase" id="RU361235"/>
    </source>
</evidence>
<keyword evidence="7" id="KW-1185">Reference proteome</keyword>
<dbReference type="EC" id="3.1.1.-" evidence="3"/>
<dbReference type="InterPro" id="IPR002018">
    <property type="entry name" value="CarbesteraseB"/>
</dbReference>
<dbReference type="PROSITE" id="PS00122">
    <property type="entry name" value="CARBOXYLESTERASE_B_1"/>
    <property type="match status" value="1"/>
</dbReference>
<name>A0A6A5XR26_9PLEO</name>
<protein>
    <recommendedName>
        <fullName evidence="3">Carboxylic ester hydrolase</fullName>
        <ecNumber evidence="3">3.1.1.-</ecNumber>
    </recommendedName>
</protein>
<dbReference type="Proteomes" id="UP000799778">
    <property type="component" value="Unassembled WGS sequence"/>
</dbReference>
<dbReference type="InterPro" id="IPR029058">
    <property type="entry name" value="AB_hydrolase_fold"/>
</dbReference>
<gene>
    <name evidence="6" type="ORF">BU24DRAFT_174994</name>
</gene>
<comment type="similarity">
    <text evidence="1 3">Belongs to the type-B carboxylesterase/lipase family.</text>
</comment>
<dbReference type="EMBL" id="ML978069">
    <property type="protein sequence ID" value="KAF2015287.1"/>
    <property type="molecule type" value="Genomic_DNA"/>
</dbReference>
<evidence type="ECO:0000313" key="6">
    <source>
        <dbReference type="EMBL" id="KAF2015287.1"/>
    </source>
</evidence>
<accession>A0A6A5XR26</accession>
<reference evidence="6" key="1">
    <citation type="journal article" date="2020" name="Stud. Mycol.">
        <title>101 Dothideomycetes genomes: a test case for predicting lifestyles and emergence of pathogens.</title>
        <authorList>
            <person name="Haridas S."/>
            <person name="Albert R."/>
            <person name="Binder M."/>
            <person name="Bloem J."/>
            <person name="Labutti K."/>
            <person name="Salamov A."/>
            <person name="Andreopoulos B."/>
            <person name="Baker S."/>
            <person name="Barry K."/>
            <person name="Bills G."/>
            <person name="Bluhm B."/>
            <person name="Cannon C."/>
            <person name="Castanera R."/>
            <person name="Culley D."/>
            <person name="Daum C."/>
            <person name="Ezra D."/>
            <person name="Gonzalez J."/>
            <person name="Henrissat B."/>
            <person name="Kuo A."/>
            <person name="Liang C."/>
            <person name="Lipzen A."/>
            <person name="Lutzoni F."/>
            <person name="Magnuson J."/>
            <person name="Mondo S."/>
            <person name="Nolan M."/>
            <person name="Ohm R."/>
            <person name="Pangilinan J."/>
            <person name="Park H.-J."/>
            <person name="Ramirez L."/>
            <person name="Alfaro M."/>
            <person name="Sun H."/>
            <person name="Tritt A."/>
            <person name="Yoshinaga Y."/>
            <person name="Zwiers L.-H."/>
            <person name="Turgeon B."/>
            <person name="Goodwin S."/>
            <person name="Spatafora J."/>
            <person name="Crous P."/>
            <person name="Grigoriev I."/>
        </authorList>
    </citation>
    <scope>NUCLEOTIDE SEQUENCE</scope>
    <source>
        <strain evidence="6">CBS 175.79</strain>
    </source>
</reference>
<proteinExistence type="inferred from homology"/>
<dbReference type="PANTHER" id="PTHR11559">
    <property type="entry name" value="CARBOXYLESTERASE"/>
    <property type="match status" value="1"/>
</dbReference>
<organism evidence="6 7">
    <name type="scientific">Aaosphaeria arxii CBS 175.79</name>
    <dbReference type="NCBI Taxonomy" id="1450172"/>
    <lineage>
        <taxon>Eukaryota</taxon>
        <taxon>Fungi</taxon>
        <taxon>Dikarya</taxon>
        <taxon>Ascomycota</taxon>
        <taxon>Pezizomycotina</taxon>
        <taxon>Dothideomycetes</taxon>
        <taxon>Pleosporomycetidae</taxon>
        <taxon>Pleosporales</taxon>
        <taxon>Pleosporales incertae sedis</taxon>
        <taxon>Aaosphaeria</taxon>
    </lineage>
</organism>
<dbReference type="GO" id="GO:0016787">
    <property type="term" value="F:hydrolase activity"/>
    <property type="evidence" value="ECO:0007669"/>
    <property type="project" value="UniProtKB-KW"/>
</dbReference>
<evidence type="ECO:0000259" key="5">
    <source>
        <dbReference type="Pfam" id="PF00135"/>
    </source>
</evidence>
<evidence type="ECO:0000256" key="1">
    <source>
        <dbReference type="ARBA" id="ARBA00005964"/>
    </source>
</evidence>
<dbReference type="AlphaFoldDB" id="A0A6A5XR26"/>
<feature type="domain" description="Carboxylesterase type B" evidence="5">
    <location>
        <begin position="85"/>
        <end position="570"/>
    </location>
</feature>
<evidence type="ECO:0000313" key="7">
    <source>
        <dbReference type="Proteomes" id="UP000799778"/>
    </source>
</evidence>
<evidence type="ECO:0000256" key="2">
    <source>
        <dbReference type="ARBA" id="ARBA00022801"/>
    </source>
</evidence>
<dbReference type="Pfam" id="PF00135">
    <property type="entry name" value="COesterase"/>
    <property type="match status" value="1"/>
</dbReference>
<feature type="compositionally biased region" description="Polar residues" evidence="4">
    <location>
        <begin position="52"/>
        <end position="61"/>
    </location>
</feature>
<dbReference type="Gene3D" id="3.40.50.1820">
    <property type="entry name" value="alpha/beta hydrolase"/>
    <property type="match status" value="1"/>
</dbReference>
<dbReference type="SUPFAM" id="SSF53474">
    <property type="entry name" value="alpha/beta-Hydrolases"/>
    <property type="match status" value="1"/>
</dbReference>
<dbReference type="InterPro" id="IPR019826">
    <property type="entry name" value="Carboxylesterase_B_AS"/>
</dbReference>
<evidence type="ECO:0000256" key="4">
    <source>
        <dbReference type="SAM" id="MobiDB-lite"/>
    </source>
</evidence>
<dbReference type="OrthoDB" id="408631at2759"/>
<keyword evidence="2 3" id="KW-0378">Hydrolase</keyword>
<dbReference type="InterPro" id="IPR050309">
    <property type="entry name" value="Type-B_Carboxylest/Lipase"/>
</dbReference>